<proteinExistence type="predicted"/>
<feature type="signal peptide" evidence="1">
    <location>
        <begin position="1"/>
        <end position="22"/>
    </location>
</feature>
<reference evidence="2" key="2">
    <citation type="journal article" date="2015" name="Data Brief">
        <title>Shoot transcriptome of the giant reed, Arundo donax.</title>
        <authorList>
            <person name="Barrero R.A."/>
            <person name="Guerrero F.D."/>
            <person name="Moolhuijzen P."/>
            <person name="Goolsby J.A."/>
            <person name="Tidwell J."/>
            <person name="Bellgard S.E."/>
            <person name="Bellgard M.I."/>
        </authorList>
    </citation>
    <scope>NUCLEOTIDE SEQUENCE</scope>
    <source>
        <tissue evidence="2">Shoot tissue taken approximately 20 cm above the soil surface</tissue>
    </source>
</reference>
<feature type="chain" id="PRO_5002043141" evidence="1">
    <location>
        <begin position="23"/>
        <end position="49"/>
    </location>
</feature>
<organism evidence="2">
    <name type="scientific">Arundo donax</name>
    <name type="common">Giant reed</name>
    <name type="synonym">Donax arundinaceus</name>
    <dbReference type="NCBI Taxonomy" id="35708"/>
    <lineage>
        <taxon>Eukaryota</taxon>
        <taxon>Viridiplantae</taxon>
        <taxon>Streptophyta</taxon>
        <taxon>Embryophyta</taxon>
        <taxon>Tracheophyta</taxon>
        <taxon>Spermatophyta</taxon>
        <taxon>Magnoliopsida</taxon>
        <taxon>Liliopsida</taxon>
        <taxon>Poales</taxon>
        <taxon>Poaceae</taxon>
        <taxon>PACMAD clade</taxon>
        <taxon>Arundinoideae</taxon>
        <taxon>Arundineae</taxon>
        <taxon>Arundo</taxon>
    </lineage>
</organism>
<reference evidence="2" key="1">
    <citation type="submission" date="2014-09" db="EMBL/GenBank/DDBJ databases">
        <authorList>
            <person name="Magalhaes I.L.F."/>
            <person name="Oliveira U."/>
            <person name="Santos F.R."/>
            <person name="Vidigal T.H.D.A."/>
            <person name="Brescovit A.D."/>
            <person name="Santos A.J."/>
        </authorList>
    </citation>
    <scope>NUCLEOTIDE SEQUENCE</scope>
    <source>
        <tissue evidence="2">Shoot tissue taken approximately 20 cm above the soil surface</tissue>
    </source>
</reference>
<protein>
    <submittedName>
        <fullName evidence="2">Uncharacterized protein</fullName>
    </submittedName>
</protein>
<dbReference type="EMBL" id="GBRH01281162">
    <property type="protein sequence ID" value="JAD16733.1"/>
    <property type="molecule type" value="Transcribed_RNA"/>
</dbReference>
<dbReference type="AlphaFoldDB" id="A0A0A8XVE9"/>
<accession>A0A0A8XVE9</accession>
<evidence type="ECO:0000313" key="2">
    <source>
        <dbReference type="EMBL" id="JAD16733.1"/>
    </source>
</evidence>
<sequence>MQSGKSFFFAIMMLLRCKICNMIKTMGRLTCVMQSGKSIKAMKSTAISK</sequence>
<name>A0A0A8XVE9_ARUDO</name>
<keyword evidence="1" id="KW-0732">Signal</keyword>
<evidence type="ECO:0000256" key="1">
    <source>
        <dbReference type="SAM" id="SignalP"/>
    </source>
</evidence>